<dbReference type="Proteomes" id="UP000604046">
    <property type="component" value="Unassembled WGS sequence"/>
</dbReference>
<dbReference type="InterPro" id="IPR002885">
    <property type="entry name" value="PPR_rpt"/>
</dbReference>
<reference evidence="3" key="1">
    <citation type="submission" date="2021-02" db="EMBL/GenBank/DDBJ databases">
        <authorList>
            <person name="Dougan E. K."/>
            <person name="Rhodes N."/>
            <person name="Thang M."/>
            <person name="Chan C."/>
        </authorList>
    </citation>
    <scope>NUCLEOTIDE SEQUENCE</scope>
</reference>
<evidence type="ECO:0008006" key="5">
    <source>
        <dbReference type="Google" id="ProtNLM"/>
    </source>
</evidence>
<feature type="repeat" description="PPR" evidence="2">
    <location>
        <begin position="40"/>
        <end position="74"/>
    </location>
</feature>
<feature type="repeat" description="PPR" evidence="2">
    <location>
        <begin position="249"/>
        <end position="283"/>
    </location>
</feature>
<dbReference type="PANTHER" id="PTHR47447:SF17">
    <property type="entry name" value="OS12G0638900 PROTEIN"/>
    <property type="match status" value="1"/>
</dbReference>
<dbReference type="PANTHER" id="PTHR47447">
    <property type="entry name" value="OS03G0856100 PROTEIN"/>
    <property type="match status" value="1"/>
</dbReference>
<gene>
    <name evidence="3" type="ORF">SNAT2548_LOCUS2051</name>
</gene>
<dbReference type="Gene3D" id="1.25.40.10">
    <property type="entry name" value="Tetratricopeptide repeat domain"/>
    <property type="match status" value="4"/>
</dbReference>
<name>A0A812HUY0_9DINO</name>
<comment type="caution">
    <text evidence="3">The sequence shown here is derived from an EMBL/GenBank/DDBJ whole genome shotgun (WGS) entry which is preliminary data.</text>
</comment>
<dbReference type="InterPro" id="IPR011990">
    <property type="entry name" value="TPR-like_helical_dom_sf"/>
</dbReference>
<proteinExistence type="predicted"/>
<dbReference type="EMBL" id="CAJNDS010000114">
    <property type="protein sequence ID" value="CAE6962744.1"/>
    <property type="molecule type" value="Genomic_DNA"/>
</dbReference>
<dbReference type="Pfam" id="PF13812">
    <property type="entry name" value="PPR_3"/>
    <property type="match status" value="1"/>
</dbReference>
<keyword evidence="4" id="KW-1185">Reference proteome</keyword>
<dbReference type="Pfam" id="PF01535">
    <property type="entry name" value="PPR"/>
    <property type="match status" value="3"/>
</dbReference>
<keyword evidence="1" id="KW-0677">Repeat</keyword>
<accession>A0A812HUY0</accession>
<evidence type="ECO:0000313" key="3">
    <source>
        <dbReference type="EMBL" id="CAE6962744.1"/>
    </source>
</evidence>
<dbReference type="PROSITE" id="PS51375">
    <property type="entry name" value="PPR"/>
    <property type="match status" value="2"/>
</dbReference>
<evidence type="ECO:0000256" key="2">
    <source>
        <dbReference type="PROSITE-ProRule" id="PRU00708"/>
    </source>
</evidence>
<evidence type="ECO:0000313" key="4">
    <source>
        <dbReference type="Proteomes" id="UP000604046"/>
    </source>
</evidence>
<dbReference type="AlphaFoldDB" id="A0A812HUY0"/>
<organism evidence="3 4">
    <name type="scientific">Symbiodinium natans</name>
    <dbReference type="NCBI Taxonomy" id="878477"/>
    <lineage>
        <taxon>Eukaryota</taxon>
        <taxon>Sar</taxon>
        <taxon>Alveolata</taxon>
        <taxon>Dinophyceae</taxon>
        <taxon>Suessiales</taxon>
        <taxon>Symbiodiniaceae</taxon>
        <taxon>Symbiodinium</taxon>
    </lineage>
</organism>
<evidence type="ECO:0000256" key="1">
    <source>
        <dbReference type="ARBA" id="ARBA00022737"/>
    </source>
</evidence>
<protein>
    <recommendedName>
        <fullName evidence="5">Pentatricopeptide repeat-containing protein, chloroplastic</fullName>
    </recommendedName>
</protein>
<dbReference type="OrthoDB" id="410096at2759"/>
<sequence length="656" mass="71203">MGKSSRKDLKHLTAVISGLGRSLRWPDALRLFRRSRGRGDTALSNSLIRALGEGGCWEQAQQVFAEMQRDTLPGPDIISITSLITACERGRRWQYAVGMVANELRKGGNFAGPALLSSLLSACAACHQWEQVLAGLQEMRCREWTPSPVALSAALAACSRALQWQTALELHRTHKDGGPANEAVYGAVVHAAGCGHQWQTALLLQREMLSLSCRPNTVVNNSLLSSLAKLGYWQLAMRVFEEMGPCQPDVISFNSTISACERGWMWTAALQLFARMRKDRVKITSVSCNALLSALEKGQQWSQAISFLDRIQRRRLHNQVSYNCAASACGKALRWRRALLLQGPKPDAVAVAVSISACEKGLAWMLALSLLGSARSSGMADVASYIAAMGAAEKAQRWPHALLVLQQMRQSQLRWDAASLSAAVKASGRSLRWSLALHVLRTGDAELQEAPEAADMAFCAAVGACGGCGQWELALHLMAELAERGFCANEAAWGAALDGFQRARQWQRALVAVLQYDTGPVGGMAAAIASERSAGPLSATSTRRLLARQLRKVLLNGELWPPGLRKASEASEVTPTMPGSERMCSVAVIASSEEFQEGRLAVVATKHAYWPLLVRLMACRRFPGTDNSQVTHDAWLRLADGLGPQSKTALTELGLR</sequence>